<evidence type="ECO:0000256" key="5">
    <source>
        <dbReference type="ARBA" id="ARBA00022692"/>
    </source>
</evidence>
<evidence type="ECO:0000256" key="3">
    <source>
        <dbReference type="ARBA" id="ARBA00022448"/>
    </source>
</evidence>
<evidence type="ECO:0000313" key="10">
    <source>
        <dbReference type="Proteomes" id="UP001501581"/>
    </source>
</evidence>
<dbReference type="InterPro" id="IPR002781">
    <property type="entry name" value="TM_pro_TauE-like"/>
</dbReference>
<keyword evidence="7 8" id="KW-0472">Membrane</keyword>
<evidence type="ECO:0000256" key="6">
    <source>
        <dbReference type="ARBA" id="ARBA00022989"/>
    </source>
</evidence>
<gene>
    <name evidence="9" type="ORF">GCM10009668_11750</name>
</gene>
<dbReference type="Pfam" id="PF01925">
    <property type="entry name" value="TauE"/>
    <property type="match status" value="1"/>
</dbReference>
<reference evidence="10" key="1">
    <citation type="journal article" date="2019" name="Int. J. Syst. Evol. Microbiol.">
        <title>The Global Catalogue of Microorganisms (GCM) 10K type strain sequencing project: providing services to taxonomists for standard genome sequencing and annotation.</title>
        <authorList>
            <consortium name="The Broad Institute Genomics Platform"/>
            <consortium name="The Broad Institute Genome Sequencing Center for Infectious Disease"/>
            <person name="Wu L."/>
            <person name="Ma J."/>
        </authorList>
    </citation>
    <scope>NUCLEOTIDE SEQUENCE [LARGE SCALE GENOMIC DNA]</scope>
    <source>
        <strain evidence="10">JCM 13008</strain>
    </source>
</reference>
<organism evidence="9 10">
    <name type="scientific">Nocardioides dubius</name>
    <dbReference type="NCBI Taxonomy" id="317019"/>
    <lineage>
        <taxon>Bacteria</taxon>
        <taxon>Bacillati</taxon>
        <taxon>Actinomycetota</taxon>
        <taxon>Actinomycetes</taxon>
        <taxon>Propionibacteriales</taxon>
        <taxon>Nocardioidaceae</taxon>
        <taxon>Nocardioides</taxon>
    </lineage>
</organism>
<feature type="transmembrane region" description="Helical" evidence="8">
    <location>
        <begin position="192"/>
        <end position="210"/>
    </location>
</feature>
<keyword evidence="5 8" id="KW-0812">Transmembrane</keyword>
<accession>A0ABP4E7I6</accession>
<dbReference type="RefSeq" id="WP_343992295.1">
    <property type="nucleotide sequence ID" value="NZ_BAAALG010000003.1"/>
</dbReference>
<evidence type="ECO:0000256" key="8">
    <source>
        <dbReference type="RuleBase" id="RU363041"/>
    </source>
</evidence>
<feature type="transmembrane region" description="Helical" evidence="8">
    <location>
        <begin position="217"/>
        <end position="234"/>
    </location>
</feature>
<dbReference type="InterPro" id="IPR052017">
    <property type="entry name" value="TSUP"/>
</dbReference>
<feature type="transmembrane region" description="Helical" evidence="8">
    <location>
        <begin position="96"/>
        <end position="117"/>
    </location>
</feature>
<dbReference type="PANTHER" id="PTHR30269">
    <property type="entry name" value="TRANSMEMBRANE PROTEIN YFCA"/>
    <property type="match status" value="1"/>
</dbReference>
<sequence length="235" mass="23597">MSDALLLLVPIVIAAGAFAQAVSGMGFSLIAAPALLLALGPHDGVAVCVLLAALSSIVPLAQERRRVRPRAVASLLLPTLLCTPLVAWLLRDADTTWLALGSGVAVVIGVLLLGLGLRSAWFARPEAAALTGSSSALLNVVGGVGGPPIGLYVANAGWTAAETRANLHAFFLTQNLVTALALGLRLPSWPQLAALAAGTALGLALAHRLSAGTVRRVVLAVSLLGGIGLIGGALA</sequence>
<dbReference type="EMBL" id="BAAALG010000003">
    <property type="protein sequence ID" value="GAA1096677.1"/>
    <property type="molecule type" value="Genomic_DNA"/>
</dbReference>
<keyword evidence="4 8" id="KW-1003">Cell membrane</keyword>
<evidence type="ECO:0000313" key="9">
    <source>
        <dbReference type="EMBL" id="GAA1096677.1"/>
    </source>
</evidence>
<comment type="subcellular location">
    <subcellularLocation>
        <location evidence="1 8">Cell membrane</location>
        <topology evidence="1 8">Multi-pass membrane protein</topology>
    </subcellularLocation>
</comment>
<keyword evidence="6 8" id="KW-1133">Transmembrane helix</keyword>
<proteinExistence type="inferred from homology"/>
<comment type="caution">
    <text evidence="9">The sequence shown here is derived from an EMBL/GenBank/DDBJ whole genome shotgun (WGS) entry which is preliminary data.</text>
</comment>
<dbReference type="PANTHER" id="PTHR30269:SF37">
    <property type="entry name" value="MEMBRANE TRANSPORTER PROTEIN"/>
    <property type="match status" value="1"/>
</dbReference>
<protein>
    <recommendedName>
        <fullName evidence="8">Probable membrane transporter protein</fullName>
    </recommendedName>
</protein>
<dbReference type="Proteomes" id="UP001501581">
    <property type="component" value="Unassembled WGS sequence"/>
</dbReference>
<evidence type="ECO:0000256" key="4">
    <source>
        <dbReference type="ARBA" id="ARBA00022475"/>
    </source>
</evidence>
<comment type="similarity">
    <text evidence="2 8">Belongs to the 4-toluene sulfonate uptake permease (TSUP) (TC 2.A.102) family.</text>
</comment>
<keyword evidence="3" id="KW-0813">Transport</keyword>
<evidence type="ECO:0000256" key="1">
    <source>
        <dbReference type="ARBA" id="ARBA00004651"/>
    </source>
</evidence>
<evidence type="ECO:0000256" key="2">
    <source>
        <dbReference type="ARBA" id="ARBA00009142"/>
    </source>
</evidence>
<feature type="transmembrane region" description="Helical" evidence="8">
    <location>
        <begin position="72"/>
        <end position="90"/>
    </location>
</feature>
<feature type="transmembrane region" description="Helical" evidence="8">
    <location>
        <begin position="35"/>
        <end position="60"/>
    </location>
</feature>
<evidence type="ECO:0000256" key="7">
    <source>
        <dbReference type="ARBA" id="ARBA00023136"/>
    </source>
</evidence>
<name>A0ABP4E7I6_9ACTN</name>
<keyword evidence="10" id="KW-1185">Reference proteome</keyword>